<dbReference type="GO" id="GO:0016020">
    <property type="term" value="C:membrane"/>
    <property type="evidence" value="ECO:0007669"/>
    <property type="project" value="InterPro"/>
</dbReference>
<evidence type="ECO:0000256" key="1">
    <source>
        <dbReference type="ARBA" id="ARBA00001141"/>
    </source>
</evidence>
<dbReference type="EC" id="2.3.1.51" evidence="5 9"/>
<comment type="similarity">
    <text evidence="4 9">Belongs to the 1-acyl-sn-glycerol-3-phosphate acyltransferase family.</text>
</comment>
<comment type="domain">
    <text evidence="9">The HXXXXD motif is essential for acyltransferase activity and may constitute the binding site for the phosphate moiety of the glycerol-3-phosphate.</text>
</comment>
<feature type="transmembrane region" description="Helical" evidence="10">
    <location>
        <begin position="12"/>
        <end position="34"/>
    </location>
</feature>
<dbReference type="PANTHER" id="PTHR10434">
    <property type="entry name" value="1-ACYL-SN-GLYCEROL-3-PHOSPHATE ACYLTRANSFERASE"/>
    <property type="match status" value="1"/>
</dbReference>
<accession>Q0VN83</accession>
<dbReference type="InterPro" id="IPR004552">
    <property type="entry name" value="AGP_acyltrans"/>
</dbReference>
<dbReference type="HOGENOM" id="CLU_027938_6_3_6"/>
<keyword evidence="7 9" id="KW-0808">Transferase</keyword>
<reference evidence="12 13" key="1">
    <citation type="journal article" date="2006" name="Nat. Biotechnol.">
        <title>Genome sequence of the ubiquitous hydrocarbon-degrading marine bacterium Alcanivorax borkumensis.</title>
        <authorList>
            <person name="Schneiker S."/>
            <person name="Martins dos Santos V.A.P."/>
            <person name="Bartels D."/>
            <person name="Bekel T."/>
            <person name="Brecht M."/>
            <person name="Buhrmester J."/>
            <person name="Chernikova T.N."/>
            <person name="Denaro R."/>
            <person name="Ferrer M."/>
            <person name="Gertler C."/>
            <person name="Goesmann A."/>
            <person name="Golyshina O.V."/>
            <person name="Kaminski F."/>
            <person name="Khachane A.N."/>
            <person name="Lang S."/>
            <person name="Linke B."/>
            <person name="McHardy A.C."/>
            <person name="Meyer F."/>
            <person name="Nechitaylo T."/>
            <person name="Puehler A."/>
            <person name="Regenhardt D."/>
            <person name="Rupp O."/>
            <person name="Sabirova J.S."/>
            <person name="Selbitschka W."/>
            <person name="Yakimov M.M."/>
            <person name="Timmis K.N."/>
            <person name="Vorhoelter F.-J."/>
            <person name="Weidner S."/>
            <person name="Kaiser O."/>
            <person name="Golyshin P.N."/>
        </authorList>
    </citation>
    <scope>NUCLEOTIDE SEQUENCE [LARGE SCALE GENOMIC DNA]</scope>
    <source>
        <strain evidence="13">ATCC 700651 / DSM 11573 / NCIMB 13689 / SK2</strain>
    </source>
</reference>
<keyword evidence="9" id="KW-1208">Phospholipid metabolism</keyword>
<evidence type="ECO:0000256" key="4">
    <source>
        <dbReference type="ARBA" id="ARBA00008655"/>
    </source>
</evidence>
<comment type="pathway">
    <text evidence="3">Lipid metabolism.</text>
</comment>
<keyword evidence="9" id="KW-0443">Lipid metabolism</keyword>
<evidence type="ECO:0000313" key="12">
    <source>
        <dbReference type="EMBL" id="CAL17365.1"/>
    </source>
</evidence>
<keyword evidence="8 9" id="KW-0012">Acyltransferase</keyword>
<organism evidence="12 13">
    <name type="scientific">Alcanivorax borkumensis (strain ATCC 700651 / DSM 11573 / NCIMB 13689 / SK2)</name>
    <dbReference type="NCBI Taxonomy" id="393595"/>
    <lineage>
        <taxon>Bacteria</taxon>
        <taxon>Pseudomonadati</taxon>
        <taxon>Pseudomonadota</taxon>
        <taxon>Gammaproteobacteria</taxon>
        <taxon>Oceanospirillales</taxon>
        <taxon>Alcanivoracaceae</taxon>
        <taxon>Alcanivorax</taxon>
    </lineage>
</organism>
<name>Q0VN83_ALCBS</name>
<evidence type="ECO:0000256" key="6">
    <source>
        <dbReference type="ARBA" id="ARBA00016139"/>
    </source>
</evidence>
<dbReference type="Proteomes" id="UP000008871">
    <property type="component" value="Chromosome"/>
</dbReference>
<evidence type="ECO:0000256" key="8">
    <source>
        <dbReference type="ARBA" id="ARBA00023315"/>
    </source>
</evidence>
<keyword evidence="13" id="KW-1185">Reference proteome</keyword>
<dbReference type="SUPFAM" id="SSF69593">
    <property type="entry name" value="Glycerol-3-phosphate (1)-acyltransferase"/>
    <property type="match status" value="1"/>
</dbReference>
<evidence type="ECO:0000256" key="7">
    <source>
        <dbReference type="ARBA" id="ARBA00022679"/>
    </source>
</evidence>
<dbReference type="InterPro" id="IPR002123">
    <property type="entry name" value="Plipid/glycerol_acylTrfase"/>
</dbReference>
<dbReference type="STRING" id="393595.ABO_1917"/>
<comment type="pathway">
    <text evidence="2">Phospholipid metabolism; CDP-diacylglycerol biosynthesis; CDP-diacylglycerol from sn-glycerol 3-phosphate: step 2/3.</text>
</comment>
<evidence type="ECO:0000259" key="11">
    <source>
        <dbReference type="SMART" id="SM00563"/>
    </source>
</evidence>
<evidence type="ECO:0000256" key="10">
    <source>
        <dbReference type="SAM" id="Phobius"/>
    </source>
</evidence>
<dbReference type="KEGG" id="abo:ABO_1917"/>
<dbReference type="NCBIfam" id="TIGR00530">
    <property type="entry name" value="AGP_acyltrn"/>
    <property type="match status" value="1"/>
</dbReference>
<protein>
    <recommendedName>
        <fullName evidence="6 9">1-acyl-sn-glycerol-3-phosphate acyltransferase</fullName>
        <ecNumber evidence="5 9">2.3.1.51</ecNumber>
    </recommendedName>
</protein>
<feature type="domain" description="Phospholipid/glycerol acyltransferase" evidence="11">
    <location>
        <begin position="76"/>
        <end position="190"/>
    </location>
</feature>
<keyword evidence="10" id="KW-0472">Membrane</keyword>
<keyword evidence="9" id="KW-0444">Lipid biosynthesis</keyword>
<dbReference type="eggNOG" id="COG0204">
    <property type="taxonomic scope" value="Bacteria"/>
</dbReference>
<evidence type="ECO:0000256" key="3">
    <source>
        <dbReference type="ARBA" id="ARBA00005189"/>
    </source>
</evidence>
<comment type="catalytic activity">
    <reaction evidence="1 9">
        <text>a 1-acyl-sn-glycero-3-phosphate + an acyl-CoA = a 1,2-diacyl-sn-glycero-3-phosphate + CoA</text>
        <dbReference type="Rhea" id="RHEA:19709"/>
        <dbReference type="ChEBI" id="CHEBI:57287"/>
        <dbReference type="ChEBI" id="CHEBI:57970"/>
        <dbReference type="ChEBI" id="CHEBI:58342"/>
        <dbReference type="ChEBI" id="CHEBI:58608"/>
        <dbReference type="EC" id="2.3.1.51"/>
    </reaction>
</comment>
<dbReference type="GO" id="GO:0006654">
    <property type="term" value="P:phosphatidic acid biosynthetic process"/>
    <property type="evidence" value="ECO:0007669"/>
    <property type="project" value="TreeGrafter"/>
</dbReference>
<sequence>MVMRLFFFLYSWLIFVPLMLATTLVAGLVCLLLIPFLPTDKVAKLTAVPWARLCLLYSGVRVEVDGRHHLQPGQSYVIVANHLSQFDIFVLYGYLGIDFRWVMKHELRKVPIIGICSEKLGHIFINRSDTEAAVASLNNARARLANGASVLFFPEGTRSRDGQLKPFKKGAFKMAQALQLPVLPITLSGTFDILPAGTLRLHPGATARLVMHPALTVTGNTEAELQALVQQSRSAIAAPLRDSSSQLPF</sequence>
<dbReference type="Pfam" id="PF01553">
    <property type="entry name" value="Acyltransferase"/>
    <property type="match status" value="1"/>
</dbReference>
<keyword evidence="10" id="KW-0812">Transmembrane</keyword>
<dbReference type="GO" id="GO:0003841">
    <property type="term" value="F:1-acylglycerol-3-phosphate O-acyltransferase activity"/>
    <property type="evidence" value="ECO:0007669"/>
    <property type="project" value="UniProtKB-UniRule"/>
</dbReference>
<proteinExistence type="inferred from homology"/>
<dbReference type="AlphaFoldDB" id="Q0VN83"/>
<dbReference type="EMBL" id="AM286690">
    <property type="protein sequence ID" value="CAL17365.1"/>
    <property type="molecule type" value="Genomic_DNA"/>
</dbReference>
<keyword evidence="9" id="KW-0594">Phospholipid biosynthesis</keyword>
<dbReference type="GO" id="GO:0016024">
    <property type="term" value="P:CDP-diacylglycerol biosynthetic process"/>
    <property type="evidence" value="ECO:0007669"/>
    <property type="project" value="UniProtKB-UniPathway"/>
</dbReference>
<gene>
    <name evidence="12" type="primary">plsC1</name>
    <name evidence="12" type="ordered locus">ABO_1917</name>
</gene>
<evidence type="ECO:0000313" key="13">
    <source>
        <dbReference type="Proteomes" id="UP000008871"/>
    </source>
</evidence>
<evidence type="ECO:0000256" key="5">
    <source>
        <dbReference type="ARBA" id="ARBA00013211"/>
    </source>
</evidence>
<dbReference type="RefSeq" id="WP_011589196.1">
    <property type="nucleotide sequence ID" value="NC_008260.1"/>
</dbReference>
<dbReference type="CDD" id="cd07989">
    <property type="entry name" value="LPLAT_AGPAT-like"/>
    <property type="match status" value="1"/>
</dbReference>
<dbReference type="PANTHER" id="PTHR10434:SF66">
    <property type="entry name" value="PHOSPHOLIPID_GLYCEROL ACYLTRANSFERASE DOMAIN-CONTAINING PROTEIN"/>
    <property type="match status" value="1"/>
</dbReference>
<keyword evidence="10" id="KW-1133">Transmembrane helix</keyword>
<dbReference type="SMART" id="SM00563">
    <property type="entry name" value="PlsC"/>
    <property type="match status" value="1"/>
</dbReference>
<evidence type="ECO:0000256" key="2">
    <source>
        <dbReference type="ARBA" id="ARBA00004728"/>
    </source>
</evidence>
<dbReference type="UniPathway" id="UPA00557">
    <property type="reaction ID" value="UER00613"/>
</dbReference>
<evidence type="ECO:0000256" key="9">
    <source>
        <dbReference type="RuleBase" id="RU361267"/>
    </source>
</evidence>